<dbReference type="SUPFAM" id="SSF52540">
    <property type="entry name" value="P-loop containing nucleoside triphosphate hydrolases"/>
    <property type="match status" value="1"/>
</dbReference>
<dbReference type="InterPro" id="IPR003439">
    <property type="entry name" value="ABC_transporter-like_ATP-bd"/>
</dbReference>
<feature type="domain" description="ABC transporter" evidence="1">
    <location>
        <begin position="53"/>
        <end position="178"/>
    </location>
</feature>
<evidence type="ECO:0000313" key="2">
    <source>
        <dbReference type="EMBL" id="GAH38483.1"/>
    </source>
</evidence>
<comment type="caution">
    <text evidence="2">The sequence shown here is derived from an EMBL/GenBank/DDBJ whole genome shotgun (WGS) entry which is preliminary data.</text>
</comment>
<dbReference type="AlphaFoldDB" id="X1GZQ9"/>
<dbReference type="EMBL" id="BARU01005584">
    <property type="protein sequence ID" value="GAH38483.1"/>
    <property type="molecule type" value="Genomic_DNA"/>
</dbReference>
<dbReference type="GO" id="GO:0016887">
    <property type="term" value="F:ATP hydrolysis activity"/>
    <property type="evidence" value="ECO:0007669"/>
    <property type="project" value="InterPro"/>
</dbReference>
<sequence>MAVILEKQRVVLRFKDAVLMTENYGGTESDELNLSVCGGDLVLVRLARLEQTSTFADACAGINRPAIGAVYFLGRNWPEQPPDQANALRGRIGRVFRTGNWINHLSLMENILLSQLHHTRRSARQLRDEAAVLAGQFGLPGVPLGLPGNSTAADLQRAAYVRAFLGRPSLILLEEPTAG</sequence>
<protein>
    <recommendedName>
        <fullName evidence="1">ABC transporter domain-containing protein</fullName>
    </recommendedName>
</protein>
<accession>X1GZQ9</accession>
<dbReference type="InterPro" id="IPR027417">
    <property type="entry name" value="P-loop_NTPase"/>
</dbReference>
<reference evidence="2" key="1">
    <citation type="journal article" date="2014" name="Front. Microbiol.">
        <title>High frequency of phylogenetically diverse reductive dehalogenase-homologous genes in deep subseafloor sedimentary metagenomes.</title>
        <authorList>
            <person name="Kawai M."/>
            <person name="Futagami T."/>
            <person name="Toyoda A."/>
            <person name="Takaki Y."/>
            <person name="Nishi S."/>
            <person name="Hori S."/>
            <person name="Arai W."/>
            <person name="Tsubouchi T."/>
            <person name="Morono Y."/>
            <person name="Uchiyama I."/>
            <person name="Ito T."/>
            <person name="Fujiyama A."/>
            <person name="Inagaki F."/>
            <person name="Takami H."/>
        </authorList>
    </citation>
    <scope>NUCLEOTIDE SEQUENCE</scope>
    <source>
        <strain evidence="2">Expedition CK06-06</strain>
    </source>
</reference>
<feature type="non-terminal residue" evidence="2">
    <location>
        <position position="179"/>
    </location>
</feature>
<dbReference type="GO" id="GO:0005524">
    <property type="term" value="F:ATP binding"/>
    <property type="evidence" value="ECO:0007669"/>
    <property type="project" value="InterPro"/>
</dbReference>
<gene>
    <name evidence="2" type="ORF">S03H2_10902</name>
</gene>
<dbReference type="GO" id="GO:0022857">
    <property type="term" value="F:transmembrane transporter activity"/>
    <property type="evidence" value="ECO:0007669"/>
    <property type="project" value="TreeGrafter"/>
</dbReference>
<dbReference type="GO" id="GO:0005886">
    <property type="term" value="C:plasma membrane"/>
    <property type="evidence" value="ECO:0007669"/>
    <property type="project" value="TreeGrafter"/>
</dbReference>
<dbReference type="Pfam" id="PF00005">
    <property type="entry name" value="ABC_tran"/>
    <property type="match status" value="1"/>
</dbReference>
<organism evidence="2">
    <name type="scientific">marine sediment metagenome</name>
    <dbReference type="NCBI Taxonomy" id="412755"/>
    <lineage>
        <taxon>unclassified sequences</taxon>
        <taxon>metagenomes</taxon>
        <taxon>ecological metagenomes</taxon>
    </lineage>
</organism>
<dbReference type="PANTHER" id="PTHR24220:SF86">
    <property type="entry name" value="ABC TRANSPORTER ABCH.1"/>
    <property type="match status" value="1"/>
</dbReference>
<evidence type="ECO:0000259" key="1">
    <source>
        <dbReference type="Pfam" id="PF00005"/>
    </source>
</evidence>
<name>X1GZQ9_9ZZZZ</name>
<dbReference type="PANTHER" id="PTHR24220">
    <property type="entry name" value="IMPORT ATP-BINDING PROTEIN"/>
    <property type="match status" value="1"/>
</dbReference>
<proteinExistence type="predicted"/>
<dbReference type="Gene3D" id="3.40.50.300">
    <property type="entry name" value="P-loop containing nucleotide triphosphate hydrolases"/>
    <property type="match status" value="1"/>
</dbReference>
<dbReference type="InterPro" id="IPR015854">
    <property type="entry name" value="ABC_transpr_LolD-like"/>
</dbReference>